<name>A0ABW7CRZ0_9GAMM</name>
<keyword evidence="1" id="KW-0812">Transmembrane</keyword>
<keyword evidence="1" id="KW-0472">Membrane</keyword>
<proteinExistence type="predicted"/>
<gene>
    <name evidence="2" type="ORF">AB3U87_21890</name>
</gene>
<evidence type="ECO:0000313" key="3">
    <source>
        <dbReference type="Proteomes" id="UP001605250"/>
    </source>
</evidence>
<dbReference type="RefSeq" id="WP_394150497.1">
    <property type="nucleotide sequence ID" value="NZ_JBGCUC010000035.1"/>
</dbReference>
<accession>A0ABW7CRZ0</accession>
<protein>
    <submittedName>
        <fullName evidence="2">Uncharacterized protein</fullName>
    </submittedName>
</protein>
<dbReference type="EMBL" id="JBGCUC010000035">
    <property type="protein sequence ID" value="MFG6078982.1"/>
    <property type="molecule type" value="Genomic_DNA"/>
</dbReference>
<keyword evidence="1" id="KW-1133">Transmembrane helix</keyword>
<evidence type="ECO:0000313" key="2">
    <source>
        <dbReference type="EMBL" id="MFG6078982.1"/>
    </source>
</evidence>
<reference evidence="2 3" key="1">
    <citation type="submission" date="2024-07" db="EMBL/GenBank/DDBJ databases">
        <title>Novel bacterial strain Erwinia sp. OPT-41 promoting growth of various crops.</title>
        <authorList>
            <person name="Egorshina A."/>
            <person name="Lukyantsev M.A."/>
            <person name="Golubev S.N."/>
            <person name="Muratova A.Y."/>
            <person name="Bulygina E.A."/>
        </authorList>
    </citation>
    <scope>NUCLEOTIDE SEQUENCE [LARGE SCALE GENOMIC DNA]</scope>
    <source>
        <strain evidence="2 3">OPT-41</strain>
    </source>
</reference>
<keyword evidence="3" id="KW-1185">Reference proteome</keyword>
<evidence type="ECO:0000256" key="1">
    <source>
        <dbReference type="SAM" id="Phobius"/>
    </source>
</evidence>
<sequence length="202" mass="22981">MVQTKAILLLGFAIDIFLISFCVMASNQNVSSAVKSYTYKDGEPYGLSQVYQIDAPDTGFPPYYVFQKLGKGNAHPFIFNREGLPGKDEPYSRCNVVLKVNNQYLIPSRNYKSGYAEDYEPCLGIDRIQIIKGSEDIKWYVTEVLYQSEGDKPDKTQEIYFYSGGFFCFSKEISSKLVAGKFTIKDLENLFVDEKYSEECAK</sequence>
<comment type="caution">
    <text evidence="2">The sequence shown here is derived from an EMBL/GenBank/DDBJ whole genome shotgun (WGS) entry which is preliminary data.</text>
</comment>
<dbReference type="Proteomes" id="UP001605250">
    <property type="component" value="Unassembled WGS sequence"/>
</dbReference>
<organism evidence="2 3">
    <name type="scientific">Erwinia plantamica</name>
    <dbReference type="NCBI Taxonomy" id="3237104"/>
    <lineage>
        <taxon>Bacteria</taxon>
        <taxon>Pseudomonadati</taxon>
        <taxon>Pseudomonadota</taxon>
        <taxon>Gammaproteobacteria</taxon>
        <taxon>Enterobacterales</taxon>
        <taxon>Erwiniaceae</taxon>
        <taxon>Erwinia</taxon>
    </lineage>
</organism>
<feature type="transmembrane region" description="Helical" evidence="1">
    <location>
        <begin position="7"/>
        <end position="26"/>
    </location>
</feature>